<feature type="signal peptide" evidence="1">
    <location>
        <begin position="1"/>
        <end position="25"/>
    </location>
</feature>
<dbReference type="Pfam" id="PF06863">
    <property type="entry name" value="DUF1254"/>
    <property type="match status" value="1"/>
</dbReference>
<evidence type="ECO:0000259" key="3">
    <source>
        <dbReference type="Pfam" id="PF06863"/>
    </source>
</evidence>
<evidence type="ECO:0000313" key="5">
    <source>
        <dbReference type="Proteomes" id="UP000249590"/>
    </source>
</evidence>
<dbReference type="PANTHER" id="PTHR36509:SF2">
    <property type="entry name" value="BLL3101 PROTEIN"/>
    <property type="match status" value="1"/>
</dbReference>
<reference evidence="4 5" key="1">
    <citation type="submission" date="2018-05" db="EMBL/GenBank/DDBJ databases">
        <title>Acuticoccus sediminis sp. nov., isolated from deep-sea sediment of Indian Ocean.</title>
        <authorList>
            <person name="Liu X."/>
            <person name="Lai Q."/>
            <person name="Du Y."/>
            <person name="Sun F."/>
            <person name="Zhang X."/>
            <person name="Wang S."/>
            <person name="Shao Z."/>
        </authorList>
    </citation>
    <scope>NUCLEOTIDE SEQUENCE [LARGE SCALE GENOMIC DNA]</scope>
    <source>
        <strain evidence="4 5">PTG4-2</strain>
    </source>
</reference>
<evidence type="ECO:0008006" key="6">
    <source>
        <dbReference type="Google" id="ProtNLM"/>
    </source>
</evidence>
<feature type="chain" id="PRO_5032955683" description="DUF1254 domain-containing protein" evidence="1">
    <location>
        <begin position="26"/>
        <end position="487"/>
    </location>
</feature>
<dbReference type="AlphaFoldDB" id="A0A8B2P0N9"/>
<keyword evidence="1" id="KW-0732">Signal</keyword>
<dbReference type="PANTHER" id="PTHR36509">
    <property type="entry name" value="BLL3101 PROTEIN"/>
    <property type="match status" value="1"/>
</dbReference>
<evidence type="ECO:0000259" key="2">
    <source>
        <dbReference type="Pfam" id="PF06742"/>
    </source>
</evidence>
<feature type="domain" description="DUF1254" evidence="3">
    <location>
        <begin position="94"/>
        <end position="223"/>
    </location>
</feature>
<comment type="caution">
    <text evidence="4">The sequence shown here is derived from an EMBL/GenBank/DDBJ whole genome shotgun (WGS) entry which is preliminary data.</text>
</comment>
<name>A0A8B2P0N9_9HYPH</name>
<feature type="domain" description="DUF1214" evidence="2">
    <location>
        <begin position="362"/>
        <end position="470"/>
    </location>
</feature>
<protein>
    <recommendedName>
        <fullName evidence="6">DUF1254 domain-containing protein</fullName>
    </recommendedName>
</protein>
<dbReference type="InterPro" id="IPR037050">
    <property type="entry name" value="DUF1254_sf"/>
</dbReference>
<dbReference type="InterPro" id="IPR010621">
    <property type="entry name" value="DUF1214"/>
</dbReference>
<evidence type="ECO:0000256" key="1">
    <source>
        <dbReference type="SAM" id="SignalP"/>
    </source>
</evidence>
<keyword evidence="5" id="KW-1185">Reference proteome</keyword>
<evidence type="ECO:0000313" key="4">
    <source>
        <dbReference type="EMBL" id="RAI03534.1"/>
    </source>
</evidence>
<dbReference type="Pfam" id="PF06742">
    <property type="entry name" value="DUF1214"/>
    <property type="match status" value="1"/>
</dbReference>
<dbReference type="Gene3D" id="2.60.40.1610">
    <property type="entry name" value="Domain of unknown function DUF1254"/>
    <property type="match status" value="1"/>
</dbReference>
<dbReference type="InterPro" id="IPR010679">
    <property type="entry name" value="DUF1254"/>
</dbReference>
<accession>A0A8B2P0N9</accession>
<organism evidence="4 5">
    <name type="scientific">Acuticoccus sediminis</name>
    <dbReference type="NCBI Taxonomy" id="2184697"/>
    <lineage>
        <taxon>Bacteria</taxon>
        <taxon>Pseudomonadati</taxon>
        <taxon>Pseudomonadota</taxon>
        <taxon>Alphaproteobacteria</taxon>
        <taxon>Hyphomicrobiales</taxon>
        <taxon>Amorphaceae</taxon>
        <taxon>Acuticoccus</taxon>
    </lineage>
</organism>
<dbReference type="Gene3D" id="2.60.120.600">
    <property type="entry name" value="Domain of unknown function DUF1214, C-terminal domain"/>
    <property type="match status" value="1"/>
</dbReference>
<dbReference type="Proteomes" id="UP000249590">
    <property type="component" value="Unassembled WGS sequence"/>
</dbReference>
<dbReference type="InterPro" id="IPR037049">
    <property type="entry name" value="DUF1214_C_sf"/>
</dbReference>
<dbReference type="EMBL" id="QHHQ01000001">
    <property type="protein sequence ID" value="RAI03534.1"/>
    <property type="molecule type" value="Genomic_DNA"/>
</dbReference>
<dbReference type="SUPFAM" id="SSF160935">
    <property type="entry name" value="VPA0735-like"/>
    <property type="match status" value="1"/>
</dbReference>
<proteinExistence type="predicted"/>
<gene>
    <name evidence="4" type="ORF">DLJ53_03310</name>
</gene>
<sequence length="487" mass="53564">MNRHAIRIATAVVSTALAGGSTAYAQQAPAPAFADLAMPSADVIPSEAYIRSVARSAYVWGWPMMNMLNRRARITQAPHPGLLGGVLPAAPRGQIAMLHDYIAPNQRFIACPNQDVVYGLGFFDLDTEPVVIQAPDFGDRFWVYALYDQRTDQYGELGKPYGSEPGFYLLVGPNWQGEIPDGISGVMHSPTSLANAIPRIFQNDTDEDRAAIQPLINQVVAYPLSEFTGEMKSIDWATAPDIENPEQGGNAETRWVVPDKFFDQFTEVLAMVPPLPGEEAMYAQFQWLMDVVAADPALKAAIVDEAGKAEAEIITPFLQWKHNGKPAGKGWNRSVNNAQWGVDYYDRTGTARSNMFDNRPNETQYFYTDNDAAGGVLDGSKAYAITFAAGEEPPVNGFWSMTLYNKEHFFHPNELNRYSLGTKNTTLTRNADGSLTLYAGATSPGGEKEANWLPAPDGAFSLYIRAYWGKEAILDGTWQPPTIELVE</sequence>